<evidence type="ECO:0000313" key="2">
    <source>
        <dbReference type="EMBL" id="MEQ3354356.1"/>
    </source>
</evidence>
<dbReference type="PANTHER" id="PTHR43267">
    <property type="entry name" value="TRNA THREONYLCARBAMOYLADENOSINE DEHYDRATASE"/>
    <property type="match status" value="1"/>
</dbReference>
<dbReference type="SUPFAM" id="SSF69572">
    <property type="entry name" value="Activating enzymes of the ubiquitin-like proteins"/>
    <property type="match status" value="1"/>
</dbReference>
<dbReference type="NCBIfam" id="NF006395">
    <property type="entry name" value="PRK08644.1"/>
    <property type="match status" value="1"/>
</dbReference>
<dbReference type="GO" id="GO:0016779">
    <property type="term" value="F:nucleotidyltransferase activity"/>
    <property type="evidence" value="ECO:0007669"/>
    <property type="project" value="UniProtKB-KW"/>
</dbReference>
<accession>A0ABV1JA53</accession>
<evidence type="ECO:0000259" key="1">
    <source>
        <dbReference type="Pfam" id="PF00899"/>
    </source>
</evidence>
<dbReference type="PROSITE" id="PS00065">
    <property type="entry name" value="D_2_HYDROXYACID_DH_1"/>
    <property type="match status" value="1"/>
</dbReference>
<proteinExistence type="predicted"/>
<feature type="domain" description="THIF-type NAD/FAD binding fold" evidence="1">
    <location>
        <begin position="15"/>
        <end position="156"/>
    </location>
</feature>
<dbReference type="InterPro" id="IPR000594">
    <property type="entry name" value="ThiF_NAD_FAD-bd"/>
</dbReference>
<dbReference type="InterPro" id="IPR035985">
    <property type="entry name" value="Ubiquitin-activating_enz"/>
</dbReference>
<sequence>MEVKREDVLARQRPEVNEAVKDFTVAVLGCGGLGSQVAWILARLGVGKLILYDFDVVEASNLNRQNYSVSDIGKKKAQATAERIKDWLPHVCVEARDEFVDAELLKGIEAEADIVVEAYDGVQSKIEAFDFFQEHTTPYVCTTGVAGPSGAVMRKDFDHIHMVGDFNGEDRRDCYLPKVMTIAAMECQVVLELMIGGFE</sequence>
<dbReference type="InterPro" id="IPR045886">
    <property type="entry name" value="ThiF/MoeB/HesA"/>
</dbReference>
<protein>
    <submittedName>
        <fullName evidence="2">Sulfur carrier protein ThiS adenylyltransferase ThiF</fullName>
    </submittedName>
</protein>
<dbReference type="Pfam" id="PF00899">
    <property type="entry name" value="ThiF"/>
    <property type="match status" value="1"/>
</dbReference>
<comment type="caution">
    <text evidence="2">The sequence shown here is derived from an EMBL/GenBank/DDBJ whole genome shotgun (WGS) entry which is preliminary data.</text>
</comment>
<keyword evidence="2" id="KW-0808">Transferase</keyword>
<dbReference type="Gene3D" id="3.40.50.720">
    <property type="entry name" value="NAD(P)-binding Rossmann-like Domain"/>
    <property type="match status" value="1"/>
</dbReference>
<gene>
    <name evidence="2" type="primary">thiF</name>
    <name evidence="2" type="ORF">AAA081_08630</name>
</gene>
<dbReference type="InterPro" id="IPR029752">
    <property type="entry name" value="D-isomer_DH_CS1"/>
</dbReference>
<dbReference type="Proteomes" id="UP001481872">
    <property type="component" value="Unassembled WGS sequence"/>
</dbReference>
<name>A0ABV1JA53_9FIRM</name>
<dbReference type="PANTHER" id="PTHR43267:SF3">
    <property type="entry name" value="THIF PROTEIN"/>
    <property type="match status" value="1"/>
</dbReference>
<evidence type="ECO:0000313" key="3">
    <source>
        <dbReference type="Proteomes" id="UP001481872"/>
    </source>
</evidence>
<keyword evidence="2" id="KW-0548">Nucleotidyltransferase</keyword>
<reference evidence="2 3" key="1">
    <citation type="submission" date="2024-04" db="EMBL/GenBank/DDBJ databases">
        <title>Human intestinal bacterial collection.</title>
        <authorList>
            <person name="Pauvert C."/>
            <person name="Hitch T.C.A."/>
            <person name="Clavel T."/>
        </authorList>
    </citation>
    <scope>NUCLEOTIDE SEQUENCE [LARGE SCALE GENOMIC DNA]</scope>
    <source>
        <strain evidence="2 3">CLA-SR-H026</strain>
    </source>
</reference>
<dbReference type="EMBL" id="JBBNPS010000038">
    <property type="protein sequence ID" value="MEQ3354356.1"/>
    <property type="molecule type" value="Genomic_DNA"/>
</dbReference>
<keyword evidence="3" id="KW-1185">Reference proteome</keyword>
<dbReference type="RefSeq" id="WP_349054627.1">
    <property type="nucleotide sequence ID" value="NZ_JBBNPS010000038.1"/>
</dbReference>
<organism evidence="2 3">
    <name type="scientific">Aedoeadaptatus acetigenes</name>
    <dbReference type="NCBI Taxonomy" id="2981723"/>
    <lineage>
        <taxon>Bacteria</taxon>
        <taxon>Bacillati</taxon>
        <taxon>Bacillota</taxon>
        <taxon>Tissierellia</taxon>
        <taxon>Tissierellales</taxon>
        <taxon>Peptoniphilaceae</taxon>
        <taxon>Aedoeadaptatus</taxon>
    </lineage>
</organism>